<proteinExistence type="inferred from homology"/>
<dbReference type="Gene3D" id="3.10.50.40">
    <property type="match status" value="1"/>
</dbReference>
<dbReference type="Pfam" id="PF00639">
    <property type="entry name" value="Rotamase"/>
    <property type="match status" value="1"/>
</dbReference>
<name>A0A3N7HM36_9BURK</name>
<dbReference type="GO" id="GO:0003755">
    <property type="term" value="F:peptidyl-prolyl cis-trans isomerase activity"/>
    <property type="evidence" value="ECO:0007669"/>
    <property type="project" value="UniProtKB-KW"/>
</dbReference>
<accession>A0A3N7HM36</accession>
<dbReference type="InterPro" id="IPR050245">
    <property type="entry name" value="PrsA_foldase"/>
</dbReference>
<evidence type="ECO:0000256" key="6">
    <source>
        <dbReference type="PROSITE-ProRule" id="PRU00278"/>
    </source>
</evidence>
<dbReference type="InterPro" id="IPR023058">
    <property type="entry name" value="PPIase_PpiC_CS"/>
</dbReference>
<comment type="catalytic activity">
    <reaction evidence="1">
        <text>[protein]-peptidylproline (omega=180) = [protein]-peptidylproline (omega=0)</text>
        <dbReference type="Rhea" id="RHEA:16237"/>
        <dbReference type="Rhea" id="RHEA-COMP:10747"/>
        <dbReference type="Rhea" id="RHEA-COMP:10748"/>
        <dbReference type="ChEBI" id="CHEBI:83833"/>
        <dbReference type="ChEBI" id="CHEBI:83834"/>
        <dbReference type="EC" id="5.2.1.8"/>
    </reaction>
</comment>
<evidence type="ECO:0000256" key="3">
    <source>
        <dbReference type="ARBA" id="ARBA00013194"/>
    </source>
</evidence>
<sequence>MQAHTLIARVNGVPLHEAGETLDEDTLRQRACTELLKQAAGAVGVTTASAADAIEQFLDRELHVPEPSDEACRRHFQAHAAHYGRGERVRLRHILLAVTPGLDVAALRHRAEALLLELRCAEPESDAFGTAARRWSNCPSGADGGELGWVSRDDCAPEFAQGVFGQDTIGVLPMLVHSRHGFHVVEILGREAPIAPDFEDVREAVAARLRQQSWVQALRQYLQLLAAQATLEGVTLAAAETPLVQ</sequence>
<gene>
    <name evidence="8" type="ORF">DZC73_20410</name>
</gene>
<dbReference type="InterPro" id="IPR046357">
    <property type="entry name" value="PPIase_dom_sf"/>
</dbReference>
<dbReference type="SUPFAM" id="SSF54534">
    <property type="entry name" value="FKBP-like"/>
    <property type="match status" value="1"/>
</dbReference>
<comment type="caution">
    <text evidence="8">The sequence shown here is derived from an EMBL/GenBank/DDBJ whole genome shotgun (WGS) entry which is preliminary data.</text>
</comment>
<evidence type="ECO:0000256" key="4">
    <source>
        <dbReference type="ARBA" id="ARBA00023110"/>
    </source>
</evidence>
<feature type="domain" description="PpiC" evidence="7">
    <location>
        <begin position="86"/>
        <end position="189"/>
    </location>
</feature>
<dbReference type="OrthoDB" id="9769613at2"/>
<evidence type="ECO:0000313" key="9">
    <source>
        <dbReference type="Proteomes" id="UP000267464"/>
    </source>
</evidence>
<protein>
    <recommendedName>
        <fullName evidence="3">peptidylprolyl isomerase</fullName>
        <ecNumber evidence="3">5.2.1.8</ecNumber>
    </recommendedName>
</protein>
<keyword evidence="9" id="KW-1185">Reference proteome</keyword>
<dbReference type="RefSeq" id="WP_124542238.1">
    <property type="nucleotide sequence ID" value="NZ_QUSW01000006.1"/>
</dbReference>
<keyword evidence="5 6" id="KW-0413">Isomerase</keyword>
<evidence type="ECO:0000256" key="5">
    <source>
        <dbReference type="ARBA" id="ARBA00023235"/>
    </source>
</evidence>
<evidence type="ECO:0000256" key="1">
    <source>
        <dbReference type="ARBA" id="ARBA00000971"/>
    </source>
</evidence>
<evidence type="ECO:0000313" key="8">
    <source>
        <dbReference type="EMBL" id="RQP22673.1"/>
    </source>
</evidence>
<dbReference type="PROSITE" id="PS01096">
    <property type="entry name" value="PPIC_PPIASE_1"/>
    <property type="match status" value="1"/>
</dbReference>
<dbReference type="PROSITE" id="PS50198">
    <property type="entry name" value="PPIC_PPIASE_2"/>
    <property type="match status" value="1"/>
</dbReference>
<dbReference type="AlphaFoldDB" id="A0A3N7HM36"/>
<keyword evidence="4 6" id="KW-0697">Rotamase</keyword>
<dbReference type="PANTHER" id="PTHR47245:SF2">
    <property type="entry name" value="PEPTIDYL-PROLYL CIS-TRANS ISOMERASE HP_0175-RELATED"/>
    <property type="match status" value="1"/>
</dbReference>
<evidence type="ECO:0000256" key="2">
    <source>
        <dbReference type="ARBA" id="ARBA00007656"/>
    </source>
</evidence>
<dbReference type="EC" id="5.2.1.8" evidence="3"/>
<dbReference type="InterPro" id="IPR000297">
    <property type="entry name" value="PPIase_PpiC"/>
</dbReference>
<reference evidence="8 9" key="2">
    <citation type="submission" date="2018-12" db="EMBL/GenBank/DDBJ databases">
        <title>Rhizobacter gummiphilus sp. nov., a rubber-degrading bacterium isolated from the soil of a botanical garden in Japan.</title>
        <authorList>
            <person name="Shunsuke S.S."/>
        </authorList>
    </citation>
    <scope>NUCLEOTIDE SEQUENCE [LARGE SCALE GENOMIC DNA]</scope>
    <source>
        <strain evidence="8 9">S-16</strain>
    </source>
</reference>
<evidence type="ECO:0000259" key="7">
    <source>
        <dbReference type="PROSITE" id="PS50198"/>
    </source>
</evidence>
<dbReference type="EMBL" id="QUSW01000006">
    <property type="protein sequence ID" value="RQP22673.1"/>
    <property type="molecule type" value="Genomic_DNA"/>
</dbReference>
<comment type="similarity">
    <text evidence="2">Belongs to the PpiC/parvulin rotamase family.</text>
</comment>
<dbReference type="Proteomes" id="UP000267464">
    <property type="component" value="Unassembled WGS sequence"/>
</dbReference>
<dbReference type="PANTHER" id="PTHR47245">
    <property type="entry name" value="PEPTIDYLPROLYL ISOMERASE"/>
    <property type="match status" value="1"/>
</dbReference>
<organism evidence="8 9">
    <name type="scientific">Piscinibacter terrae</name>
    <dbReference type="NCBI Taxonomy" id="2496871"/>
    <lineage>
        <taxon>Bacteria</taxon>
        <taxon>Pseudomonadati</taxon>
        <taxon>Pseudomonadota</taxon>
        <taxon>Betaproteobacteria</taxon>
        <taxon>Burkholderiales</taxon>
        <taxon>Sphaerotilaceae</taxon>
        <taxon>Piscinibacter</taxon>
    </lineage>
</organism>
<reference evidence="8 9" key="1">
    <citation type="submission" date="2018-08" db="EMBL/GenBank/DDBJ databases">
        <authorList>
            <person name="Khan S.A."/>
            <person name="Jeon C.O."/>
            <person name="Chun B.H."/>
            <person name="Jeong S.E."/>
        </authorList>
    </citation>
    <scope>NUCLEOTIDE SEQUENCE [LARGE SCALE GENOMIC DNA]</scope>
    <source>
        <strain evidence="8 9">S-16</strain>
    </source>
</reference>